<dbReference type="Proteomes" id="UP001141434">
    <property type="component" value="Unassembled WGS sequence"/>
</dbReference>
<name>A0A9W9FQ23_9EURO</name>
<dbReference type="GeneID" id="81391386"/>
<dbReference type="AlphaFoldDB" id="A0A9W9FQ23"/>
<organism evidence="2 3">
    <name type="scientific">Penicillium alfredii</name>
    <dbReference type="NCBI Taxonomy" id="1506179"/>
    <lineage>
        <taxon>Eukaryota</taxon>
        <taxon>Fungi</taxon>
        <taxon>Dikarya</taxon>
        <taxon>Ascomycota</taxon>
        <taxon>Pezizomycotina</taxon>
        <taxon>Eurotiomycetes</taxon>
        <taxon>Eurotiomycetidae</taxon>
        <taxon>Eurotiales</taxon>
        <taxon>Aspergillaceae</taxon>
        <taxon>Penicillium</taxon>
    </lineage>
</organism>
<evidence type="ECO:0000313" key="3">
    <source>
        <dbReference type="Proteomes" id="UP001141434"/>
    </source>
</evidence>
<accession>A0A9W9FQ23</accession>
<feature type="domain" description="HNH nuclease" evidence="1">
    <location>
        <begin position="111"/>
        <end position="206"/>
    </location>
</feature>
<reference evidence="2" key="1">
    <citation type="submission" date="2022-11" db="EMBL/GenBank/DDBJ databases">
        <authorList>
            <person name="Petersen C."/>
        </authorList>
    </citation>
    <scope>NUCLEOTIDE SEQUENCE</scope>
    <source>
        <strain evidence="2">IBT 34128</strain>
    </source>
</reference>
<dbReference type="RefSeq" id="XP_056513285.1">
    <property type="nucleotide sequence ID" value="XM_056652218.1"/>
</dbReference>
<keyword evidence="3" id="KW-1185">Reference proteome</keyword>
<dbReference type="OrthoDB" id="2104739at2759"/>
<evidence type="ECO:0000313" key="2">
    <source>
        <dbReference type="EMBL" id="KAJ5104289.1"/>
    </source>
</evidence>
<proteinExistence type="predicted"/>
<dbReference type="EMBL" id="JAPMSZ010000004">
    <property type="protein sequence ID" value="KAJ5104289.1"/>
    <property type="molecule type" value="Genomic_DNA"/>
</dbReference>
<dbReference type="InterPro" id="IPR003615">
    <property type="entry name" value="HNH_nuc"/>
</dbReference>
<comment type="caution">
    <text evidence="2">The sequence shown here is derived from an EMBL/GenBank/DDBJ whole genome shotgun (WGS) entry which is preliminary data.</text>
</comment>
<gene>
    <name evidence="2" type="ORF">NUU61_001636</name>
</gene>
<sequence length="320" mass="35667">MEKLEQYVPTSSSDRTKRVLRAFIDHLPANGRANLIRHLQSLQSNQEIHDHAESLVNGLLMPMRTLRSTPTISPRAGMEDSIENVAAHSGSSAAREARLKRDCLTRDGLKCVVTDRYDENSMDRSNTNIRTTYTECVHIISFSLATWKDEQEEFAKNVIWTNLTRYFPSIENQIRFTRESINDTCNAMTMSKALHPSFGAFDFAFEATPRRHTYTLKNYKPRLLDDLPESVTFTRHNSHFSLPSPGLLKIHATIARIFHASGAAEPIEKAIRDLGETALLAKDGSSDISAMLAATSLGVLGSRAGNIQQPGLLLNPTTKG</sequence>
<protein>
    <recommendedName>
        <fullName evidence="1">HNH nuclease domain-containing protein</fullName>
    </recommendedName>
</protein>
<evidence type="ECO:0000259" key="1">
    <source>
        <dbReference type="Pfam" id="PF13391"/>
    </source>
</evidence>
<reference evidence="2" key="2">
    <citation type="journal article" date="2023" name="IMA Fungus">
        <title>Comparative genomic study of the Penicillium genus elucidates a diverse pangenome and 15 lateral gene transfer events.</title>
        <authorList>
            <person name="Petersen C."/>
            <person name="Sorensen T."/>
            <person name="Nielsen M.R."/>
            <person name="Sondergaard T.E."/>
            <person name="Sorensen J.L."/>
            <person name="Fitzpatrick D.A."/>
            <person name="Frisvad J.C."/>
            <person name="Nielsen K.L."/>
        </authorList>
    </citation>
    <scope>NUCLEOTIDE SEQUENCE</scope>
    <source>
        <strain evidence="2">IBT 34128</strain>
    </source>
</reference>
<dbReference type="Pfam" id="PF13391">
    <property type="entry name" value="HNH_2"/>
    <property type="match status" value="1"/>
</dbReference>